<protein>
    <recommendedName>
        <fullName evidence="2">Lipid-binding serum glycoprotein N-terminal domain-containing protein</fullName>
    </recommendedName>
</protein>
<evidence type="ECO:0000256" key="1">
    <source>
        <dbReference type="SAM" id="SignalP"/>
    </source>
</evidence>
<feature type="signal peptide" evidence="1">
    <location>
        <begin position="1"/>
        <end position="17"/>
    </location>
</feature>
<feature type="chain" id="PRO_5018181814" description="Lipid-binding serum glycoprotein N-terminal domain-containing protein" evidence="1">
    <location>
        <begin position="18"/>
        <end position="436"/>
    </location>
</feature>
<dbReference type="OrthoDB" id="5857016at2759"/>
<name>A0A3P7JNH3_STRVU</name>
<dbReference type="AlphaFoldDB" id="A0A3P7JNH3"/>
<dbReference type="EMBL" id="UYYB01113521">
    <property type="protein sequence ID" value="VDM81569.1"/>
    <property type="molecule type" value="Genomic_DNA"/>
</dbReference>
<dbReference type="GO" id="GO:0008289">
    <property type="term" value="F:lipid binding"/>
    <property type="evidence" value="ECO:0007669"/>
    <property type="project" value="InterPro"/>
</dbReference>
<dbReference type="InterPro" id="IPR032942">
    <property type="entry name" value="BPI/LBP/Plunc"/>
</dbReference>
<dbReference type="PANTHER" id="PTHR10504:SF145">
    <property type="entry name" value="PROTEIN CBG15266"/>
    <property type="match status" value="1"/>
</dbReference>
<dbReference type="InterPro" id="IPR017942">
    <property type="entry name" value="Lipid-bd_serum_glycop_N"/>
</dbReference>
<gene>
    <name evidence="3" type="ORF">SVUK_LOCUS16567</name>
</gene>
<dbReference type="Gene3D" id="3.15.20.10">
    <property type="entry name" value="Bactericidal permeability-increasing protein, domain 2"/>
    <property type="match status" value="1"/>
</dbReference>
<dbReference type="InterPro" id="IPR017943">
    <property type="entry name" value="Bactericidal_perm-incr_a/b_dom"/>
</dbReference>
<keyword evidence="1" id="KW-0732">Signal</keyword>
<dbReference type="Proteomes" id="UP000270094">
    <property type="component" value="Unassembled WGS sequence"/>
</dbReference>
<proteinExistence type="predicted"/>
<reference evidence="3 4" key="1">
    <citation type="submission" date="2018-11" db="EMBL/GenBank/DDBJ databases">
        <authorList>
            <consortium name="Pathogen Informatics"/>
        </authorList>
    </citation>
    <scope>NUCLEOTIDE SEQUENCE [LARGE SCALE GENOMIC DNA]</scope>
</reference>
<dbReference type="Pfam" id="PF01273">
    <property type="entry name" value="LBP_BPI_CETP"/>
    <property type="match status" value="1"/>
</dbReference>
<keyword evidence="4" id="KW-1185">Reference proteome</keyword>
<dbReference type="Gene3D" id="3.15.10.10">
    <property type="entry name" value="Bactericidal permeability-increasing protein, domain 1"/>
    <property type="match status" value="1"/>
</dbReference>
<dbReference type="PANTHER" id="PTHR10504">
    <property type="entry name" value="BACTERICIDAL PERMEABILITY-INCREASING BPI PROTEIN-RELATED"/>
    <property type="match status" value="1"/>
</dbReference>
<organism evidence="3 4">
    <name type="scientific">Strongylus vulgaris</name>
    <name type="common">Blood worm</name>
    <dbReference type="NCBI Taxonomy" id="40348"/>
    <lineage>
        <taxon>Eukaryota</taxon>
        <taxon>Metazoa</taxon>
        <taxon>Ecdysozoa</taxon>
        <taxon>Nematoda</taxon>
        <taxon>Chromadorea</taxon>
        <taxon>Rhabditida</taxon>
        <taxon>Rhabditina</taxon>
        <taxon>Rhabditomorpha</taxon>
        <taxon>Strongyloidea</taxon>
        <taxon>Strongylidae</taxon>
        <taxon>Strongylus</taxon>
    </lineage>
</organism>
<feature type="domain" description="Lipid-binding serum glycoprotein N-terminal" evidence="2">
    <location>
        <begin position="94"/>
        <end position="236"/>
    </location>
</feature>
<evidence type="ECO:0000313" key="4">
    <source>
        <dbReference type="Proteomes" id="UP000270094"/>
    </source>
</evidence>
<sequence length="436" mass="48800">MRLLQVLLLTLGSYVFAETNPNAKVRIYNSALKFLTKAITQIAETEVAKLEFPFISANLTVGPGEVQFNSNLGAETEVAKLEFPFISANLTVGPGEVQFNSNLGVEKFSMPKLDASLSETEGLVFKSQNGILQMKGIWQAEFKHPFDSPVDTTSNGTTHVSVADLDIAVTAKAVAVDYHLKLVMGECKVKLNTFDYILEGGYMPDLANMFQALTTTLVKNLIREMTCKVARDIIISKYNEFLYSLPLRQPIGFDFFVDYALQQPKYTNNLIEFTAGSKVGYGNLSCEEHTNVIENFAEQGLRPKMAVVWMGESLSSCVFKSVHESQMIQIPINKNSLPDYKDYLKINCGALAMCIGNWFQSFVSKYKKNEYAELIIRTYEAPILKLMKGYIKVNAKIAMDVYIYPIEKNPKKLATLGKQKCVIYSKETTFTKGFST</sequence>
<accession>A0A3P7JNH3</accession>
<dbReference type="SUPFAM" id="SSF55394">
    <property type="entry name" value="Bactericidal permeability-increasing protein, BPI"/>
    <property type="match status" value="2"/>
</dbReference>
<dbReference type="GO" id="GO:0005615">
    <property type="term" value="C:extracellular space"/>
    <property type="evidence" value="ECO:0007669"/>
    <property type="project" value="TreeGrafter"/>
</dbReference>
<evidence type="ECO:0000259" key="2">
    <source>
        <dbReference type="Pfam" id="PF01273"/>
    </source>
</evidence>
<evidence type="ECO:0000313" key="3">
    <source>
        <dbReference type="EMBL" id="VDM81569.1"/>
    </source>
</evidence>